<dbReference type="GO" id="GO:0005509">
    <property type="term" value="F:calcium ion binding"/>
    <property type="evidence" value="ECO:0007669"/>
    <property type="project" value="InterPro"/>
</dbReference>
<name>A0A3R6WJV2_9STRA</name>
<evidence type="ECO:0000313" key="4">
    <source>
        <dbReference type="Proteomes" id="UP000285060"/>
    </source>
</evidence>
<gene>
    <name evidence="3" type="ORF">DYB32_006158</name>
</gene>
<dbReference type="Gene3D" id="1.10.238.10">
    <property type="entry name" value="EF-hand"/>
    <property type="match status" value="2"/>
</dbReference>
<protein>
    <recommendedName>
        <fullName evidence="2">EF-hand domain-containing protein</fullName>
    </recommendedName>
</protein>
<proteinExistence type="predicted"/>
<keyword evidence="4" id="KW-1185">Reference proteome</keyword>
<dbReference type="EMBL" id="QUSY01000628">
    <property type="protein sequence ID" value="RHY28195.1"/>
    <property type="molecule type" value="Genomic_DNA"/>
</dbReference>
<accession>A0A3R6WJV2</accession>
<feature type="domain" description="EF-hand" evidence="2">
    <location>
        <begin position="67"/>
        <end position="102"/>
    </location>
</feature>
<evidence type="ECO:0000259" key="2">
    <source>
        <dbReference type="PROSITE" id="PS50222"/>
    </source>
</evidence>
<organism evidence="3 4">
    <name type="scientific">Aphanomyces invadans</name>
    <dbReference type="NCBI Taxonomy" id="157072"/>
    <lineage>
        <taxon>Eukaryota</taxon>
        <taxon>Sar</taxon>
        <taxon>Stramenopiles</taxon>
        <taxon>Oomycota</taxon>
        <taxon>Saprolegniomycetes</taxon>
        <taxon>Saprolegniales</taxon>
        <taxon>Verrucalvaceae</taxon>
        <taxon>Aphanomyces</taxon>
    </lineage>
</organism>
<feature type="compositionally biased region" description="Polar residues" evidence="1">
    <location>
        <begin position="148"/>
        <end position="172"/>
    </location>
</feature>
<reference evidence="3 4" key="1">
    <citation type="submission" date="2018-08" db="EMBL/GenBank/DDBJ databases">
        <title>Aphanomyces genome sequencing and annotation.</title>
        <authorList>
            <person name="Minardi D."/>
            <person name="Oidtmann B."/>
            <person name="Van Der Giezen M."/>
            <person name="Studholme D.J."/>
        </authorList>
    </citation>
    <scope>NUCLEOTIDE SEQUENCE [LARGE SCALE GENOMIC DNA]</scope>
    <source>
        <strain evidence="3 4">NJM0002</strain>
    </source>
</reference>
<dbReference type="SUPFAM" id="SSF47473">
    <property type="entry name" value="EF-hand"/>
    <property type="match status" value="1"/>
</dbReference>
<dbReference type="PROSITE" id="PS50222">
    <property type="entry name" value="EF_HAND_2"/>
    <property type="match status" value="1"/>
</dbReference>
<comment type="caution">
    <text evidence="3">The sequence shown here is derived from an EMBL/GenBank/DDBJ whole genome shotgun (WGS) entry which is preliminary data.</text>
</comment>
<evidence type="ECO:0000256" key="1">
    <source>
        <dbReference type="SAM" id="MobiDB-lite"/>
    </source>
</evidence>
<dbReference type="AlphaFoldDB" id="A0A3R6WJV2"/>
<sequence>MRARWRGSSGVASSPQQDIMSEEVIQLFGGAHLATPSKIDAMNPAALVSNTDLVERFAHEIALYDKLDHRKPEDTLRRFSLNGDNKLDFNEFHPALKRLFGHAISHMQSKDLFRVFCPTSGKKLDIDQFCQIMGHWCQVAKRMKDQEYISSTSRPPSNQPTGGDTPLSTLDNNSNIRRGLDLAAKHYDKLNAICLKVLPILAKRRRDMMQFELAMTHVGVNLNTQEYERLYVQLPATVRHAPSDGIFYTGFLAMLGVKMTHLFQNQKHGDVLRKYLTHCQKQGKDAMSPDHFRDLLGHCGITLSNGDFTGLRMRMQEFQDVDGNINLTDFLAALNDKASFLANSTGLVGCTGPASPHRRGKKIVDTHEMCVSAAGKSTEQRYNLHSLRMCRGKTTDVAKKPTFSNLYMQNVANSPGATPAASGVPSLEERILSKMHTFQAMGYTHCATFKSIFPGDRFGKITRGHFRQSLAQLHMVSSLIRPDEGDFVWALQQGGVILSQADASHVVAALSSRKDGVVMYDQITDTIATLLQLPGTKDSTKSSRQHLSNTSVLLDQDSSVVESTRPPADTHSTGLEAVKKVQDYPARRSSLQLGYGYDDPSAQEMSERNLTSNLHSNASLYHPVPEPEKLERALRQRHARRVLLIQNILERRSDLKMCFDMMPYRQTPRGLVLLTVDEIADILSCARMNIHFKTPDEAKTLLREIVPPNLDKLSFVELIRVLTMAQRMEPAPDEDWPPLEMQSTKRAPATLVYKAKSERPLVTPKESSTMNRSTSGIAGVLDSLKGKIDILDHEIKADQKGKKDYEDELFKLNTRKQDLTAHLNECQRWIDLFASKIQPLENSYKATTVEMSDEYDEAKVKHAKGLQVLIDNFNYHPVFKRYNDDFTAVPFRPK</sequence>
<feature type="region of interest" description="Disordered" evidence="1">
    <location>
        <begin position="147"/>
        <end position="172"/>
    </location>
</feature>
<dbReference type="InterPro" id="IPR011992">
    <property type="entry name" value="EF-hand-dom_pair"/>
</dbReference>
<dbReference type="Proteomes" id="UP000285060">
    <property type="component" value="Unassembled WGS sequence"/>
</dbReference>
<dbReference type="InterPro" id="IPR002048">
    <property type="entry name" value="EF_hand_dom"/>
</dbReference>
<evidence type="ECO:0000313" key="3">
    <source>
        <dbReference type="EMBL" id="RHY28195.1"/>
    </source>
</evidence>
<dbReference type="VEuPathDB" id="FungiDB:H310_07500"/>